<reference evidence="2" key="1">
    <citation type="submission" date="2023-03" db="EMBL/GenBank/DDBJ databases">
        <title>Massive genome expansion in bonnet fungi (Mycena s.s.) driven by repeated elements and novel gene families across ecological guilds.</title>
        <authorList>
            <consortium name="Lawrence Berkeley National Laboratory"/>
            <person name="Harder C.B."/>
            <person name="Miyauchi S."/>
            <person name="Viragh M."/>
            <person name="Kuo A."/>
            <person name="Thoen E."/>
            <person name="Andreopoulos B."/>
            <person name="Lu D."/>
            <person name="Skrede I."/>
            <person name="Drula E."/>
            <person name="Henrissat B."/>
            <person name="Morin E."/>
            <person name="Kohler A."/>
            <person name="Barry K."/>
            <person name="LaButti K."/>
            <person name="Morin E."/>
            <person name="Salamov A."/>
            <person name="Lipzen A."/>
            <person name="Mereny Z."/>
            <person name="Hegedus B."/>
            <person name="Baldrian P."/>
            <person name="Stursova M."/>
            <person name="Weitz H."/>
            <person name="Taylor A."/>
            <person name="Grigoriev I.V."/>
            <person name="Nagy L.G."/>
            <person name="Martin F."/>
            <person name="Kauserud H."/>
        </authorList>
    </citation>
    <scope>NUCLEOTIDE SEQUENCE</scope>
    <source>
        <strain evidence="2">CBHHK188m</strain>
    </source>
</reference>
<comment type="caution">
    <text evidence="2">The sequence shown here is derived from an EMBL/GenBank/DDBJ whole genome shotgun (WGS) entry which is preliminary data.</text>
</comment>
<accession>A0AAD7JFV3</accession>
<proteinExistence type="predicted"/>
<feature type="region of interest" description="Disordered" evidence="1">
    <location>
        <begin position="1"/>
        <end position="51"/>
    </location>
</feature>
<name>A0AAD7JFV3_9AGAR</name>
<dbReference type="EMBL" id="JARJLG010000038">
    <property type="protein sequence ID" value="KAJ7764087.1"/>
    <property type="molecule type" value="Genomic_DNA"/>
</dbReference>
<evidence type="ECO:0000256" key="1">
    <source>
        <dbReference type="SAM" id="MobiDB-lite"/>
    </source>
</evidence>
<keyword evidence="3" id="KW-1185">Reference proteome</keyword>
<gene>
    <name evidence="2" type="ORF">DFH07DRAFT_956104</name>
</gene>
<protein>
    <submittedName>
        <fullName evidence="2">Uncharacterized protein</fullName>
    </submittedName>
</protein>
<evidence type="ECO:0000313" key="2">
    <source>
        <dbReference type="EMBL" id="KAJ7764087.1"/>
    </source>
</evidence>
<dbReference type="Proteomes" id="UP001215280">
    <property type="component" value="Unassembled WGS sequence"/>
</dbReference>
<organism evidence="2 3">
    <name type="scientific">Mycena maculata</name>
    <dbReference type="NCBI Taxonomy" id="230809"/>
    <lineage>
        <taxon>Eukaryota</taxon>
        <taxon>Fungi</taxon>
        <taxon>Dikarya</taxon>
        <taxon>Basidiomycota</taxon>
        <taxon>Agaricomycotina</taxon>
        <taxon>Agaricomycetes</taxon>
        <taxon>Agaricomycetidae</taxon>
        <taxon>Agaricales</taxon>
        <taxon>Marasmiineae</taxon>
        <taxon>Mycenaceae</taxon>
        <taxon>Mycena</taxon>
    </lineage>
</organism>
<sequence>MRGIALASADATSNDDDLQFAASTPRPPCLPPRNPCCPYARSSTPPPSNAAAARPVVISRLSAPPARAHPQHHCGLPSMLPLCSSTPPLSPRLCSVSTQLIHTAHGVPLPPPSLTLLPRPSAAITRGPRRVQGRTRCQSCDCSSLTSLGTSPLHHSTPLRFPTPFPSRLTHSLPRATSLQYLTVQSPPSPTCH</sequence>
<feature type="compositionally biased region" description="Pro residues" evidence="1">
    <location>
        <begin position="25"/>
        <end position="35"/>
    </location>
</feature>
<dbReference type="AlphaFoldDB" id="A0AAD7JFV3"/>
<evidence type="ECO:0000313" key="3">
    <source>
        <dbReference type="Proteomes" id="UP001215280"/>
    </source>
</evidence>
<feature type="compositionally biased region" description="Low complexity" evidence="1">
    <location>
        <begin position="36"/>
        <end position="51"/>
    </location>
</feature>